<dbReference type="RefSeq" id="WP_128562675.1">
    <property type="nucleotide sequence ID" value="NZ_BPQH01000009.1"/>
</dbReference>
<keyword evidence="3" id="KW-1185">Reference proteome</keyword>
<dbReference type="EMBL" id="BPQH01000009">
    <property type="protein sequence ID" value="GJD50521.1"/>
    <property type="molecule type" value="Genomic_DNA"/>
</dbReference>
<comment type="caution">
    <text evidence="2">The sequence shown here is derived from an EMBL/GenBank/DDBJ whole genome shotgun (WGS) entry which is preliminary data.</text>
</comment>
<reference evidence="2" key="1">
    <citation type="journal article" date="2021" name="Front. Microbiol.">
        <title>Comprehensive Comparative Genomics and Phenotyping of Methylobacterium Species.</title>
        <authorList>
            <person name="Alessa O."/>
            <person name="Ogura Y."/>
            <person name="Fujitani Y."/>
            <person name="Takami H."/>
            <person name="Hayashi T."/>
            <person name="Sahin N."/>
            <person name="Tani A."/>
        </authorList>
    </citation>
    <scope>NUCLEOTIDE SEQUENCE</scope>
    <source>
        <strain evidence="2">KCTC 52305</strain>
    </source>
</reference>
<protein>
    <submittedName>
        <fullName evidence="2">Uncharacterized protein</fullName>
    </submittedName>
</protein>
<proteinExistence type="predicted"/>
<reference evidence="2" key="2">
    <citation type="submission" date="2021-08" db="EMBL/GenBank/DDBJ databases">
        <authorList>
            <person name="Tani A."/>
            <person name="Ola A."/>
            <person name="Ogura Y."/>
            <person name="Katsura K."/>
            <person name="Hayashi T."/>
        </authorList>
    </citation>
    <scope>NUCLEOTIDE SEQUENCE</scope>
    <source>
        <strain evidence="2">KCTC 52305</strain>
    </source>
</reference>
<feature type="compositionally biased region" description="Acidic residues" evidence="1">
    <location>
        <begin position="213"/>
        <end position="225"/>
    </location>
</feature>
<sequence>MKLRPQKQPERDSEWATFNVEHEFSGRGPFPPDRSEMKRRIAENPISVLGECKYKLHALQSGYRRELYEVLADGYGVALHFKDNLTAYKEFLGLQFFKGGKYTLKPRKQQLHALRHVLNYVFDAKSKHMRNRTGKYAAGLENYMKIGVPANRIAKMIEDDGGIEALYQKSLDAKAALPKRRSAQQLAEENETLFGTAPVSVRDSSAESKDLPLDDLEDGPDEENDNTAMSDAEGDNDNDGSKRKPLSGHGRDNREQSTVEFEVTEGRLNRFLALDKGRRATVEVESLGRDAKGWLRLGVKKVVWRRNERG</sequence>
<gene>
    <name evidence="2" type="ORF">OPKNFCMD_3264</name>
</gene>
<accession>A0ABQ4QYS6</accession>
<evidence type="ECO:0000256" key="1">
    <source>
        <dbReference type="SAM" id="MobiDB-lite"/>
    </source>
</evidence>
<evidence type="ECO:0000313" key="2">
    <source>
        <dbReference type="EMBL" id="GJD50521.1"/>
    </source>
</evidence>
<name>A0ABQ4QYS6_9HYPH</name>
<organism evidence="2 3">
    <name type="scientific">Methylobacterium crusticola</name>
    <dbReference type="NCBI Taxonomy" id="1697972"/>
    <lineage>
        <taxon>Bacteria</taxon>
        <taxon>Pseudomonadati</taxon>
        <taxon>Pseudomonadota</taxon>
        <taxon>Alphaproteobacteria</taxon>
        <taxon>Hyphomicrobiales</taxon>
        <taxon>Methylobacteriaceae</taxon>
        <taxon>Methylobacterium</taxon>
    </lineage>
</organism>
<feature type="region of interest" description="Disordered" evidence="1">
    <location>
        <begin position="188"/>
        <end position="261"/>
    </location>
</feature>
<dbReference type="Proteomes" id="UP001055167">
    <property type="component" value="Unassembled WGS sequence"/>
</dbReference>
<evidence type="ECO:0000313" key="3">
    <source>
        <dbReference type="Proteomes" id="UP001055167"/>
    </source>
</evidence>